<evidence type="ECO:0000256" key="1">
    <source>
        <dbReference type="ARBA" id="ARBA00022679"/>
    </source>
</evidence>
<feature type="domain" description="N-acetyltransferase" evidence="3">
    <location>
        <begin position="158"/>
        <end position="300"/>
    </location>
</feature>
<comment type="caution">
    <text evidence="4">The sequence shown here is derived from an EMBL/GenBank/DDBJ whole genome shotgun (WGS) entry which is preliminary data.</text>
</comment>
<keyword evidence="2" id="KW-0012">Acyltransferase</keyword>
<accession>A0A917EWC9</accession>
<proteinExistence type="predicted"/>
<gene>
    <name evidence="4" type="ORF">GCM10010954_20230</name>
</gene>
<dbReference type="PROSITE" id="PS51186">
    <property type="entry name" value="GNAT"/>
    <property type="match status" value="1"/>
</dbReference>
<dbReference type="EMBL" id="BMEL01000002">
    <property type="protein sequence ID" value="GGF21374.1"/>
    <property type="molecule type" value="Genomic_DNA"/>
</dbReference>
<dbReference type="CDD" id="cd04301">
    <property type="entry name" value="NAT_SF"/>
    <property type="match status" value="1"/>
</dbReference>
<evidence type="ECO:0000259" key="3">
    <source>
        <dbReference type="PROSITE" id="PS51186"/>
    </source>
</evidence>
<protein>
    <submittedName>
        <fullName evidence="4">N-acetyltransferase</fullName>
    </submittedName>
</protein>
<dbReference type="SUPFAM" id="SSF55729">
    <property type="entry name" value="Acyl-CoA N-acyltransferases (Nat)"/>
    <property type="match status" value="2"/>
</dbReference>
<reference evidence="4" key="1">
    <citation type="journal article" date="2014" name="Int. J. Syst. Evol. Microbiol.">
        <title>Complete genome sequence of Corynebacterium casei LMG S-19264T (=DSM 44701T), isolated from a smear-ripened cheese.</title>
        <authorList>
            <consortium name="US DOE Joint Genome Institute (JGI-PGF)"/>
            <person name="Walter F."/>
            <person name="Albersmeier A."/>
            <person name="Kalinowski J."/>
            <person name="Ruckert C."/>
        </authorList>
    </citation>
    <scope>NUCLEOTIDE SEQUENCE</scope>
    <source>
        <strain evidence="4">CGMCC 1.12153</strain>
    </source>
</reference>
<organism evidence="4 5">
    <name type="scientific">Halobacillus andaensis</name>
    <dbReference type="NCBI Taxonomy" id="1176239"/>
    <lineage>
        <taxon>Bacteria</taxon>
        <taxon>Bacillati</taxon>
        <taxon>Bacillota</taxon>
        <taxon>Bacilli</taxon>
        <taxon>Bacillales</taxon>
        <taxon>Bacillaceae</taxon>
        <taxon>Halobacillus</taxon>
    </lineage>
</organism>
<keyword evidence="1" id="KW-0808">Transferase</keyword>
<evidence type="ECO:0000313" key="4">
    <source>
        <dbReference type="EMBL" id="GGF21374.1"/>
    </source>
</evidence>
<dbReference type="InterPro" id="IPR050832">
    <property type="entry name" value="Bact_Acetyltransf"/>
</dbReference>
<dbReference type="Pfam" id="PF00583">
    <property type="entry name" value="Acetyltransf_1"/>
    <property type="match status" value="1"/>
</dbReference>
<dbReference type="GO" id="GO:0016747">
    <property type="term" value="F:acyltransferase activity, transferring groups other than amino-acyl groups"/>
    <property type="evidence" value="ECO:0007669"/>
    <property type="project" value="InterPro"/>
</dbReference>
<sequence>MIHMQIQELEVRQLHTVAQWLHGMNEQDKHYVAWLASDPNEIFEQIWTLTQFHEPLAYVAWEDDKIIGFIGILPFFEQKLCRLLGPFSLKSGTDVFEGLWEKASLTIQLHFDAVKVACFKANQDLVAFAERHQFHLYNREKTMALHHSRFSPSSEKAEKIEEIQEYEHAALHELHPSGAYYTTNEMIELAEKESNKLWGFKNSGNLEGYLYFELVSPDEGEICFVNVHPDARGRGIGSALMEHALQYAFYVFDAEIVTISVRINNESAAQLYERLGFVEIHTIFAYEKEVGAESNNTLLH</sequence>
<dbReference type="Proteomes" id="UP000660110">
    <property type="component" value="Unassembled WGS sequence"/>
</dbReference>
<dbReference type="AlphaFoldDB" id="A0A917EWC9"/>
<keyword evidence="5" id="KW-1185">Reference proteome</keyword>
<dbReference type="PANTHER" id="PTHR43877">
    <property type="entry name" value="AMINOALKYLPHOSPHONATE N-ACETYLTRANSFERASE-RELATED-RELATED"/>
    <property type="match status" value="1"/>
</dbReference>
<reference evidence="4" key="2">
    <citation type="submission" date="2020-09" db="EMBL/GenBank/DDBJ databases">
        <authorList>
            <person name="Sun Q."/>
            <person name="Zhou Y."/>
        </authorList>
    </citation>
    <scope>NUCLEOTIDE SEQUENCE</scope>
    <source>
        <strain evidence="4">CGMCC 1.12153</strain>
    </source>
</reference>
<dbReference type="InterPro" id="IPR000182">
    <property type="entry name" value="GNAT_dom"/>
</dbReference>
<dbReference type="InterPro" id="IPR016181">
    <property type="entry name" value="Acyl_CoA_acyltransferase"/>
</dbReference>
<evidence type="ECO:0000313" key="5">
    <source>
        <dbReference type="Proteomes" id="UP000660110"/>
    </source>
</evidence>
<dbReference type="Gene3D" id="3.40.630.30">
    <property type="match status" value="1"/>
</dbReference>
<name>A0A917EWC9_HALAA</name>
<evidence type="ECO:0000256" key="2">
    <source>
        <dbReference type="ARBA" id="ARBA00023315"/>
    </source>
</evidence>